<organism evidence="2">
    <name type="scientific">Trypanosoma vivax (strain Y486)</name>
    <dbReference type="NCBI Taxonomy" id="1055687"/>
    <lineage>
        <taxon>Eukaryota</taxon>
        <taxon>Discoba</taxon>
        <taxon>Euglenozoa</taxon>
        <taxon>Kinetoplastea</taxon>
        <taxon>Metakinetoplastina</taxon>
        <taxon>Trypanosomatida</taxon>
        <taxon>Trypanosomatidae</taxon>
        <taxon>Trypanosoma</taxon>
        <taxon>Duttonella</taxon>
    </lineage>
</organism>
<feature type="chain" id="PRO_5003410232" evidence="1">
    <location>
        <begin position="23"/>
        <end position="670"/>
    </location>
</feature>
<feature type="signal peptide" evidence="1">
    <location>
        <begin position="1"/>
        <end position="22"/>
    </location>
</feature>
<protein>
    <submittedName>
        <fullName evidence="2">Putative glycosylphosphatidylinositol (GPI) anchor</fullName>
    </submittedName>
</protein>
<evidence type="ECO:0000256" key="1">
    <source>
        <dbReference type="SAM" id="SignalP"/>
    </source>
</evidence>
<reference evidence="2" key="1">
    <citation type="journal article" date="2012" name="Proc. Natl. Acad. Sci. U.S.A.">
        <title>Antigenic diversity is generated by distinct evolutionary mechanisms in African trypanosome species.</title>
        <authorList>
            <person name="Jackson A.P."/>
            <person name="Berry A."/>
            <person name="Aslett M."/>
            <person name="Allison H.C."/>
            <person name="Burton P."/>
            <person name="Vavrova-Anderson J."/>
            <person name="Brown R."/>
            <person name="Browne H."/>
            <person name="Corton N."/>
            <person name="Hauser H."/>
            <person name="Gamble J."/>
            <person name="Gilderthorp R."/>
            <person name="Marcello L."/>
            <person name="McQuillan J."/>
            <person name="Otto T.D."/>
            <person name="Quail M.A."/>
            <person name="Sanders M.J."/>
            <person name="van Tonder A."/>
            <person name="Ginger M.L."/>
            <person name="Field M.C."/>
            <person name="Barry J.D."/>
            <person name="Hertz-Fowler C."/>
            <person name="Berriman M."/>
        </authorList>
    </citation>
    <scope>NUCLEOTIDE SEQUENCE</scope>
    <source>
        <strain evidence="2">Y486</strain>
    </source>
</reference>
<name>G0TU70_TRYVY</name>
<dbReference type="AlphaFoldDB" id="G0TU70"/>
<gene>
    <name evidence="2" type="ORF">TVY486_0401700</name>
</gene>
<accession>G0TU70</accession>
<sequence>MRGGAGFPLSLLVVCCAVFGLARDSAVIAKPQSSVPRTEKKYVLHVHPLTEGLDDAGEEPTLVSITMKASLWLPHGSAMDDDEHLSFNEDMDPFWVYVLRRRRFDTIEWSGCGGSWRPEWSAILHDRKYSVDKDTTELIHDLSHHSVCFLSALSACGYDNGENTGYGTVLNYTVQEGDTEARQHQQWLAQFISSLLSSPLTWTSDTPRHVRPIGALRSVSNLSGVTNNVKRQHWCSYHLAQHDALCTQHISALLKGGRIFRAGIFSILNFFSSRFHHFRLDASQIPLTGENGGEEAEITLSMRMAFVVHKADFDTMSSHWKTSLPAYADRLYVVLGGSVNQKLSSAIKTVAQSTKVAGISGRGWAEQGKKGDVADDVSKPATFQEVPTVHHYISSVGYDRGTYRLVVHPTRAAAGPGAGDARYGLSPGDTLEALVFFPLHIIRPSLYAMRSHVEGSAKLENVFFDDSANVLVVLVKVEVTEAHLRGGFANMSSSGLDGFVLSEFPYQFGWAGLKDMPHDANSNRILPQPLVRVGRRLKNTGSAVIGNRTLVRPHRCEAPKCTSISSMRIDHQASLERLMESLLRSAPEADNGVSCMCHYWVRCSNVAGTTIPVPDPAMVFNVVTIGLIFSALVAGGVTRSSRELFGGIREVEKRENRLVALFRYLRSFKK</sequence>
<evidence type="ECO:0000313" key="2">
    <source>
        <dbReference type="EMBL" id="CCC47504.1"/>
    </source>
</evidence>
<proteinExistence type="predicted"/>
<dbReference type="VEuPathDB" id="TriTrypDB:TvY486_0401700"/>
<keyword evidence="1" id="KW-0732">Signal</keyword>
<dbReference type="EMBL" id="HE573020">
    <property type="protein sequence ID" value="CCC47504.1"/>
    <property type="molecule type" value="Genomic_DNA"/>
</dbReference>